<organism evidence="1">
    <name type="scientific">Arundo donax</name>
    <name type="common">Giant reed</name>
    <name type="synonym">Donax arundinaceus</name>
    <dbReference type="NCBI Taxonomy" id="35708"/>
    <lineage>
        <taxon>Eukaryota</taxon>
        <taxon>Viridiplantae</taxon>
        <taxon>Streptophyta</taxon>
        <taxon>Embryophyta</taxon>
        <taxon>Tracheophyta</taxon>
        <taxon>Spermatophyta</taxon>
        <taxon>Magnoliopsida</taxon>
        <taxon>Liliopsida</taxon>
        <taxon>Poales</taxon>
        <taxon>Poaceae</taxon>
        <taxon>PACMAD clade</taxon>
        <taxon>Arundinoideae</taxon>
        <taxon>Arundineae</taxon>
        <taxon>Arundo</taxon>
    </lineage>
</organism>
<name>A0A0A9B6H6_ARUDO</name>
<reference evidence="1" key="2">
    <citation type="journal article" date="2015" name="Data Brief">
        <title>Shoot transcriptome of the giant reed, Arundo donax.</title>
        <authorList>
            <person name="Barrero R.A."/>
            <person name="Guerrero F.D."/>
            <person name="Moolhuijzen P."/>
            <person name="Goolsby J.A."/>
            <person name="Tidwell J."/>
            <person name="Bellgard S.E."/>
            <person name="Bellgard M.I."/>
        </authorList>
    </citation>
    <scope>NUCLEOTIDE SEQUENCE</scope>
    <source>
        <tissue evidence="1">Shoot tissue taken approximately 20 cm above the soil surface</tissue>
    </source>
</reference>
<evidence type="ECO:0000313" key="1">
    <source>
        <dbReference type="EMBL" id="JAD56780.1"/>
    </source>
</evidence>
<dbReference type="EMBL" id="GBRH01241115">
    <property type="protein sequence ID" value="JAD56780.1"/>
    <property type="molecule type" value="Transcribed_RNA"/>
</dbReference>
<proteinExistence type="predicted"/>
<dbReference type="AlphaFoldDB" id="A0A0A9B6H6"/>
<reference evidence="1" key="1">
    <citation type="submission" date="2014-09" db="EMBL/GenBank/DDBJ databases">
        <authorList>
            <person name="Magalhaes I.L.F."/>
            <person name="Oliveira U."/>
            <person name="Santos F.R."/>
            <person name="Vidigal T.H.D.A."/>
            <person name="Brescovit A.D."/>
            <person name="Santos A.J."/>
        </authorList>
    </citation>
    <scope>NUCLEOTIDE SEQUENCE</scope>
    <source>
        <tissue evidence="1">Shoot tissue taken approximately 20 cm above the soil surface</tissue>
    </source>
</reference>
<accession>A0A0A9B6H6</accession>
<sequence>MAHNSLPMRQKIAAKGIELDTRCLLCYGVDEDGVIFSNANMPRLFGGNCSWRTHIWYRLHCHHQKMSSITFGATSRNFRSS</sequence>
<protein>
    <submittedName>
        <fullName evidence="1">Uncharacterized protein</fullName>
    </submittedName>
</protein>